<protein>
    <submittedName>
        <fullName evidence="1">Uncharacterized protein</fullName>
    </submittedName>
</protein>
<sequence>MSQKRKLKRLAGLFCQVLRVDRPSQYIIRITRLEPPDISRDVSHFSSTVIPSLYISYIVREIILHVQNICNVAAAPLPARCQDSSWLDDCLKRKHNADMTPMPSNIRL</sequence>
<evidence type="ECO:0000313" key="2">
    <source>
        <dbReference type="Proteomes" id="UP000613177"/>
    </source>
</evidence>
<comment type="caution">
    <text evidence="1">The sequence shown here is derived from an EMBL/GenBank/DDBJ whole genome shotgun (WGS) entry which is preliminary data.</text>
</comment>
<evidence type="ECO:0000313" key="1">
    <source>
        <dbReference type="EMBL" id="KAG2235845.1"/>
    </source>
</evidence>
<accession>A0A8H7SWP1</accession>
<proteinExistence type="predicted"/>
<name>A0A8H7SWP1_9FUNG</name>
<dbReference type="EMBL" id="JAEPRE010000026">
    <property type="protein sequence ID" value="KAG2235845.1"/>
    <property type="molecule type" value="Genomic_DNA"/>
</dbReference>
<dbReference type="AlphaFoldDB" id="A0A8H7SWP1"/>
<organism evidence="1 2">
    <name type="scientific">Thamnidium elegans</name>
    <dbReference type="NCBI Taxonomy" id="101142"/>
    <lineage>
        <taxon>Eukaryota</taxon>
        <taxon>Fungi</taxon>
        <taxon>Fungi incertae sedis</taxon>
        <taxon>Mucoromycota</taxon>
        <taxon>Mucoromycotina</taxon>
        <taxon>Mucoromycetes</taxon>
        <taxon>Mucorales</taxon>
        <taxon>Mucorineae</taxon>
        <taxon>Mucoraceae</taxon>
        <taxon>Thamnidium</taxon>
    </lineage>
</organism>
<keyword evidence="2" id="KW-1185">Reference proteome</keyword>
<gene>
    <name evidence="1" type="ORF">INT48_003957</name>
</gene>
<dbReference type="Proteomes" id="UP000613177">
    <property type="component" value="Unassembled WGS sequence"/>
</dbReference>
<reference evidence="1" key="1">
    <citation type="submission" date="2021-01" db="EMBL/GenBank/DDBJ databases">
        <title>Metabolic potential, ecology and presence of endohyphal bacteria is reflected in genomic diversity of Mucoromycotina.</title>
        <authorList>
            <person name="Muszewska A."/>
            <person name="Okrasinska A."/>
            <person name="Steczkiewicz K."/>
            <person name="Drgas O."/>
            <person name="Orlowska M."/>
            <person name="Perlinska-Lenart U."/>
            <person name="Aleksandrzak-Piekarczyk T."/>
            <person name="Szatraj K."/>
            <person name="Zielenkiewicz U."/>
            <person name="Pilsyk S."/>
            <person name="Malc E."/>
            <person name="Mieczkowski P."/>
            <person name="Kruszewska J.S."/>
            <person name="Biernat P."/>
            <person name="Pawlowska J."/>
        </authorList>
    </citation>
    <scope>NUCLEOTIDE SEQUENCE</scope>
    <source>
        <strain evidence="1">WA0000018081</strain>
    </source>
</reference>